<comment type="caution">
    <text evidence="1">The sequence shown here is derived from an EMBL/GenBank/DDBJ whole genome shotgun (WGS) entry which is preliminary data.</text>
</comment>
<keyword evidence="2" id="KW-1185">Reference proteome</keyword>
<dbReference type="EMBL" id="BMXP01000004">
    <property type="protein sequence ID" value="GGW86910.1"/>
    <property type="molecule type" value="Genomic_DNA"/>
</dbReference>
<accession>A0A918JKS3</accession>
<organism evidence="1 2">
    <name type="scientific">Alteromonas halophila</name>
    <dbReference type="NCBI Taxonomy" id="516698"/>
    <lineage>
        <taxon>Bacteria</taxon>
        <taxon>Pseudomonadati</taxon>
        <taxon>Pseudomonadota</taxon>
        <taxon>Gammaproteobacteria</taxon>
        <taxon>Alteromonadales</taxon>
        <taxon>Alteromonadaceae</taxon>
        <taxon>Alteromonas/Salinimonas group</taxon>
        <taxon>Alteromonas</taxon>
    </lineage>
</organism>
<dbReference type="AlphaFoldDB" id="A0A918JKS3"/>
<evidence type="ECO:0000313" key="2">
    <source>
        <dbReference type="Proteomes" id="UP000631300"/>
    </source>
</evidence>
<dbReference type="Proteomes" id="UP000631300">
    <property type="component" value="Unassembled WGS sequence"/>
</dbReference>
<proteinExistence type="predicted"/>
<protein>
    <submittedName>
        <fullName evidence="1">Uncharacterized protein</fullName>
    </submittedName>
</protein>
<sequence length="61" mass="6840">MGVDQINIVFGYKCAQFTNYAQFALCSVKFLQAINTNPWSGLTKHGWQHLMLMDSQSADGI</sequence>
<name>A0A918JKS3_9ALTE</name>
<gene>
    <name evidence="1" type="ORF">GCM10007391_20860</name>
</gene>
<evidence type="ECO:0000313" key="1">
    <source>
        <dbReference type="EMBL" id="GGW86910.1"/>
    </source>
</evidence>
<reference evidence="1" key="2">
    <citation type="submission" date="2020-09" db="EMBL/GenBank/DDBJ databases">
        <authorList>
            <person name="Sun Q."/>
            <person name="Kim S."/>
        </authorList>
    </citation>
    <scope>NUCLEOTIDE SEQUENCE</scope>
    <source>
        <strain evidence="1">KCTC 22164</strain>
    </source>
</reference>
<reference evidence="1" key="1">
    <citation type="journal article" date="2014" name="Int. J. Syst. Evol. Microbiol.">
        <title>Complete genome sequence of Corynebacterium casei LMG S-19264T (=DSM 44701T), isolated from a smear-ripened cheese.</title>
        <authorList>
            <consortium name="US DOE Joint Genome Institute (JGI-PGF)"/>
            <person name="Walter F."/>
            <person name="Albersmeier A."/>
            <person name="Kalinowski J."/>
            <person name="Ruckert C."/>
        </authorList>
    </citation>
    <scope>NUCLEOTIDE SEQUENCE</scope>
    <source>
        <strain evidence="1">KCTC 22164</strain>
    </source>
</reference>